<evidence type="ECO:0000313" key="3">
    <source>
        <dbReference type="Proteomes" id="UP001179361"/>
    </source>
</evidence>
<keyword evidence="1" id="KW-0732">Signal</keyword>
<reference evidence="2" key="1">
    <citation type="submission" date="2021-11" db="EMBL/GenBank/DDBJ databases">
        <title>The complete genome of Massilia sp sp. G4R7.</title>
        <authorList>
            <person name="Liu L."/>
            <person name="Yue J."/>
            <person name="Yuan J."/>
            <person name="Yang F."/>
            <person name="Li L."/>
        </authorList>
    </citation>
    <scope>NUCLEOTIDE SEQUENCE</scope>
    <source>
        <strain evidence="2">G4R7</strain>
    </source>
</reference>
<feature type="signal peptide" evidence="1">
    <location>
        <begin position="1"/>
        <end position="18"/>
    </location>
</feature>
<evidence type="ECO:0008006" key="4">
    <source>
        <dbReference type="Google" id="ProtNLM"/>
    </source>
</evidence>
<evidence type="ECO:0000256" key="1">
    <source>
        <dbReference type="SAM" id="SignalP"/>
    </source>
</evidence>
<dbReference type="EMBL" id="JAJNOC010000001">
    <property type="protein sequence ID" value="MCD2515828.1"/>
    <property type="molecule type" value="Genomic_DNA"/>
</dbReference>
<evidence type="ECO:0000313" key="2">
    <source>
        <dbReference type="EMBL" id="MCD2515828.1"/>
    </source>
</evidence>
<dbReference type="Proteomes" id="UP001179361">
    <property type="component" value="Unassembled WGS sequence"/>
</dbReference>
<organism evidence="2 3">
    <name type="scientific">Massilia phyllostachyos</name>
    <dbReference type="NCBI Taxonomy" id="2898585"/>
    <lineage>
        <taxon>Bacteria</taxon>
        <taxon>Pseudomonadati</taxon>
        <taxon>Pseudomonadota</taxon>
        <taxon>Betaproteobacteria</taxon>
        <taxon>Burkholderiales</taxon>
        <taxon>Oxalobacteraceae</taxon>
        <taxon>Telluria group</taxon>
        <taxon>Massilia</taxon>
    </lineage>
</organism>
<gene>
    <name evidence="2" type="ORF">LQ564_05805</name>
</gene>
<dbReference type="RefSeq" id="WP_231057125.1">
    <property type="nucleotide sequence ID" value="NZ_JAJNOC010000001.1"/>
</dbReference>
<keyword evidence="3" id="KW-1185">Reference proteome</keyword>
<protein>
    <recommendedName>
        <fullName evidence="4">Peptidase MA superfamily protein</fullName>
    </recommendedName>
</protein>
<comment type="caution">
    <text evidence="2">The sequence shown here is derived from an EMBL/GenBank/DDBJ whole genome shotgun (WGS) entry which is preliminary data.</text>
</comment>
<sequence>MRAALILLLAGLHGQAAAGVTVTVRLAAPDAIEASYELPAACSRLSFLKNGPSAARIRARWQAQDGCGAAGGGALARGPKACAALRFTVPATSDKVAGYPGSFPVGQALYAHMSNYAVGPECGKVAYRYAGPATIRTAGRSFDMSAPADADAPALLFATRQTGDIDYFDPALSEAAVAQIRSVAAGTTRYLRKAMPQADYHRPIIAAGLAEEPGGPNIGGSAGDILLLSLFNWPADPAPQYQRQMNKLVAHEVSHCFQLRDAVDGYPDARLIHEGGAEFLRWTASLRQGWLTPAQAAAELDDALADCMLGASRPEYSCGLAAYVYALAARQGAGTPHARLDRFYEQLRAGARPEFARAIECGEVSCTPRMLPAVLGGAARWGEALRETGLATPQPPRQAHVDAMMLQALTRLQQDDCAGGRSITPTPDRVLLDAMSKCRTLRQDAAVVRVEGLPVFGGAEALPAVVAACTARQEVKLGLEDGTTLAMPCKTPYQPMKQVNAADIRKVMTALGL</sequence>
<accession>A0ABS8Q258</accession>
<feature type="chain" id="PRO_5046661831" description="Peptidase MA superfamily protein" evidence="1">
    <location>
        <begin position="19"/>
        <end position="513"/>
    </location>
</feature>
<name>A0ABS8Q258_9BURK</name>
<proteinExistence type="predicted"/>